<dbReference type="OrthoDB" id="4096882at2759"/>
<feature type="region of interest" description="Disordered" evidence="1">
    <location>
        <begin position="172"/>
        <end position="203"/>
    </location>
</feature>
<feature type="region of interest" description="Disordered" evidence="1">
    <location>
        <begin position="1"/>
        <end position="63"/>
    </location>
</feature>
<feature type="compositionally biased region" description="Low complexity" evidence="1">
    <location>
        <begin position="43"/>
        <end position="54"/>
    </location>
</feature>
<protein>
    <submittedName>
        <fullName evidence="2">Uncharacterized protein</fullName>
    </submittedName>
</protein>
<name>A0A4P9ZG72_9ASCO</name>
<reference evidence="3" key="1">
    <citation type="journal article" date="2018" name="Nat. Microbiol.">
        <title>Leveraging single-cell genomics to expand the fungal tree of life.</title>
        <authorList>
            <person name="Ahrendt S.R."/>
            <person name="Quandt C.A."/>
            <person name="Ciobanu D."/>
            <person name="Clum A."/>
            <person name="Salamov A."/>
            <person name="Andreopoulos B."/>
            <person name="Cheng J.F."/>
            <person name="Woyke T."/>
            <person name="Pelin A."/>
            <person name="Henrissat B."/>
            <person name="Reynolds N.K."/>
            <person name="Benny G.L."/>
            <person name="Smith M.E."/>
            <person name="James T.Y."/>
            <person name="Grigoriev I.V."/>
        </authorList>
    </citation>
    <scope>NUCLEOTIDE SEQUENCE [LARGE SCALE GENOMIC DNA]</scope>
    <source>
        <strain evidence="3">Baker2002</strain>
    </source>
</reference>
<accession>A0A4P9ZG72</accession>
<dbReference type="AlphaFoldDB" id="A0A4P9ZG72"/>
<dbReference type="EMBL" id="ML004434">
    <property type="protein sequence ID" value="RKP32074.1"/>
    <property type="molecule type" value="Genomic_DNA"/>
</dbReference>
<proteinExistence type="predicted"/>
<dbReference type="Proteomes" id="UP000268321">
    <property type="component" value="Unassembled WGS sequence"/>
</dbReference>
<evidence type="ECO:0000313" key="2">
    <source>
        <dbReference type="EMBL" id="RKP32074.1"/>
    </source>
</evidence>
<sequence>MASIGHSSANSTEMPSDYESPRGPRPAPLFPLHAASRPKTHRSSSINSVTSTSTHQRSLSLVSLESPRNSIVSIDDVFVRPPRSDSSCSLVSLGAGSPKDAPRDPLVARPSKTRARSSCVAVLDEDISESEYLPLRAQAWRRKSCDKVPRPMQLFSLKKDFTFPYDVDCKLRPAKPSPTPSQAPRASEDSHPSPLSLSAEGARPPTHIVLDDDLPCSTVASKKVRSSSVTHSMLLKKKFLLSKEIRLELLAGSPAASAPVLSVSDTRLPLPSLKLPTSTRDSIHSYFPGANDSVPPAPMAALHGLLGEHMPTSRPLSPSACPFEPPCTDLRKQNMLLSKLNRKWNRAVFCADDAGDALFNSAVSSKKRARSKLASSTDSVSVS</sequence>
<evidence type="ECO:0000313" key="3">
    <source>
        <dbReference type="Proteomes" id="UP000268321"/>
    </source>
</evidence>
<feature type="region of interest" description="Disordered" evidence="1">
    <location>
        <begin position="83"/>
        <end position="112"/>
    </location>
</feature>
<keyword evidence="3" id="KW-1185">Reference proteome</keyword>
<gene>
    <name evidence="2" type="ORF">METBISCDRAFT_26026</name>
</gene>
<feature type="compositionally biased region" description="Polar residues" evidence="1">
    <location>
        <begin position="1"/>
        <end position="14"/>
    </location>
</feature>
<organism evidence="2 3">
    <name type="scientific">Metschnikowia bicuspidata</name>
    <dbReference type="NCBI Taxonomy" id="27322"/>
    <lineage>
        <taxon>Eukaryota</taxon>
        <taxon>Fungi</taxon>
        <taxon>Dikarya</taxon>
        <taxon>Ascomycota</taxon>
        <taxon>Saccharomycotina</taxon>
        <taxon>Pichiomycetes</taxon>
        <taxon>Metschnikowiaceae</taxon>
        <taxon>Metschnikowia</taxon>
    </lineage>
</organism>
<evidence type="ECO:0000256" key="1">
    <source>
        <dbReference type="SAM" id="MobiDB-lite"/>
    </source>
</evidence>